<dbReference type="PANTHER" id="PTHR15889">
    <property type="entry name" value="MITOCHONDRIAL RIBOSOMAL PROTEIN L37"/>
    <property type="match status" value="1"/>
</dbReference>
<reference evidence="1" key="1">
    <citation type="submission" date="2018-11" db="EMBL/GenBank/DDBJ databases">
        <authorList>
            <person name="Alioto T."/>
            <person name="Alioto T."/>
        </authorList>
    </citation>
    <scope>NUCLEOTIDE SEQUENCE</scope>
</reference>
<gene>
    <name evidence="1" type="ORF">MGAL_10B032415</name>
</gene>
<evidence type="ECO:0000313" key="1">
    <source>
        <dbReference type="EMBL" id="VDI37237.1"/>
    </source>
</evidence>
<sequence length="423" mass="49591">MRLTKELFYYKINKVKWLKTVWKTRGKYKNPPLQVPEAIEKLGVNIVDPLEEFRTDIKKEWKPPADDPRFYEEPSPTENPLYKENPVTCYSYNIKFLQNIDQVCVLTKTQNFDGLPQNVSDLVNKIEIPNKEKLLKRYIMHSQDWVSKKVKLPRRIDKENLKFKFPREYGIPPSQSIGIFLTDLLRMCQSTAAQFPNAVQGRRLIHSPFINTHYMFNDKNILIRGSPSYMLGSNQDLQPFANQEIIDKSIDMPLPDLYPVEPTIDLIKEHFYNDSTCNGFKLPYAFNRPHTLFMQNSDHWNNVDRQCRSLMFCFAYATARARERFGEDVVKLPEPVSVQCVNMDQTTLNFTCFQLNTLDINTEGGIKNFVWFDTGNQIFKKILPQPWKEDEYFHKKRYGEFESTPLDKMLALVLNGLPETANL</sequence>
<dbReference type="GO" id="GO:0005739">
    <property type="term" value="C:mitochondrion"/>
    <property type="evidence" value="ECO:0007669"/>
    <property type="project" value="TreeGrafter"/>
</dbReference>
<dbReference type="GO" id="GO:0005840">
    <property type="term" value="C:ribosome"/>
    <property type="evidence" value="ECO:0007669"/>
    <property type="project" value="UniProtKB-KW"/>
</dbReference>
<dbReference type="PANTHER" id="PTHR15889:SF2">
    <property type="entry name" value="LARGE RIBOSOMAL SUBUNIT PROTEIN ML37"/>
    <property type="match status" value="1"/>
</dbReference>
<dbReference type="AlphaFoldDB" id="A0A8B6EMQ0"/>
<comment type="caution">
    <text evidence="1">The sequence shown here is derived from an EMBL/GenBank/DDBJ whole genome shotgun (WGS) entry which is preliminary data.</text>
</comment>
<dbReference type="InterPro" id="IPR052482">
    <property type="entry name" value="mtLSU_mL37"/>
</dbReference>
<organism evidence="1 2">
    <name type="scientific">Mytilus galloprovincialis</name>
    <name type="common">Mediterranean mussel</name>
    <dbReference type="NCBI Taxonomy" id="29158"/>
    <lineage>
        <taxon>Eukaryota</taxon>
        <taxon>Metazoa</taxon>
        <taxon>Spiralia</taxon>
        <taxon>Lophotrochozoa</taxon>
        <taxon>Mollusca</taxon>
        <taxon>Bivalvia</taxon>
        <taxon>Autobranchia</taxon>
        <taxon>Pteriomorphia</taxon>
        <taxon>Mytilida</taxon>
        <taxon>Mytiloidea</taxon>
        <taxon>Mytilidae</taxon>
        <taxon>Mytilinae</taxon>
        <taxon>Mytilus</taxon>
    </lineage>
</organism>
<keyword evidence="1" id="KW-0687">Ribonucleoprotein</keyword>
<accession>A0A8B6EMQ0</accession>
<keyword evidence="2" id="KW-1185">Reference proteome</keyword>
<keyword evidence="1" id="KW-0689">Ribosomal protein</keyword>
<protein>
    <submittedName>
        <fullName evidence="1">Large subunit ribosomal protein L37</fullName>
    </submittedName>
</protein>
<dbReference type="Proteomes" id="UP000596742">
    <property type="component" value="Unassembled WGS sequence"/>
</dbReference>
<dbReference type="OrthoDB" id="5835618at2759"/>
<evidence type="ECO:0000313" key="2">
    <source>
        <dbReference type="Proteomes" id="UP000596742"/>
    </source>
</evidence>
<proteinExistence type="predicted"/>
<dbReference type="EMBL" id="UYJE01005421">
    <property type="protein sequence ID" value="VDI37237.1"/>
    <property type="molecule type" value="Genomic_DNA"/>
</dbReference>
<name>A0A8B6EMQ0_MYTGA</name>